<sequence>MEDILEILDQLPFSKKKTVLATIIHVEGSAYKREGSCMLIAEDGTQIGMLSAGCLEEDVSWRAKEVLEKDEATVITYDLRDETDLAWGQGSGCNGILSILLQPVNERINEQLMRIKTLLDEGESILHIKRFSKDFKLISEWYCPTNGEPFGDEAFIWNPPEKFPEKDGLFYTDELNHLYIHIYRPRPRLIVFGAGEDAKPLVNIAAEVGFSVTVCDWRPALCNQMNFPNAKCFEIGFPHELGNKLSFTNNDFVILMTHHFQRDKELLSFLKQKDLNYLGVLGPRKRTARLLEEKEVPDCIFSPVGMNIHARGAEEIAISIVAEMIQVLREGEKNERKQDYWNLSCRRSE</sequence>
<dbReference type="AlphaFoldDB" id="A0A6M0P5D4"/>
<accession>A0A6M0P5D4</accession>
<dbReference type="PANTHER" id="PTHR30388">
    <property type="entry name" value="ALDEHYDE OXIDOREDUCTASE MOLYBDENUM COFACTOR ASSEMBLY PROTEIN"/>
    <property type="match status" value="1"/>
</dbReference>
<organism evidence="3 4">
    <name type="scientific">Heyndrickxia ginsengihumi</name>
    <dbReference type="NCBI Taxonomy" id="363870"/>
    <lineage>
        <taxon>Bacteria</taxon>
        <taxon>Bacillati</taxon>
        <taxon>Bacillota</taxon>
        <taxon>Bacilli</taxon>
        <taxon>Bacillales</taxon>
        <taxon>Bacillaceae</taxon>
        <taxon>Heyndrickxia</taxon>
    </lineage>
</organism>
<dbReference type="Pfam" id="PF02625">
    <property type="entry name" value="XdhC_CoxI"/>
    <property type="match status" value="1"/>
</dbReference>
<dbReference type="InterPro" id="IPR052698">
    <property type="entry name" value="MoCofactor_Util/Proc"/>
</dbReference>
<dbReference type="Proteomes" id="UP000476934">
    <property type="component" value="Unassembled WGS sequence"/>
</dbReference>
<evidence type="ECO:0000313" key="4">
    <source>
        <dbReference type="Proteomes" id="UP000476934"/>
    </source>
</evidence>
<protein>
    <submittedName>
        <fullName evidence="3">XdhC family protein</fullName>
    </submittedName>
</protein>
<proteinExistence type="predicted"/>
<feature type="domain" description="XdhC Rossmann" evidence="2">
    <location>
        <begin position="189"/>
        <end position="324"/>
    </location>
</feature>
<evidence type="ECO:0000259" key="1">
    <source>
        <dbReference type="Pfam" id="PF02625"/>
    </source>
</evidence>
<dbReference type="InterPro" id="IPR027051">
    <property type="entry name" value="XdhC_Rossmann_dom"/>
</dbReference>
<comment type="caution">
    <text evidence="3">The sequence shown here is derived from an EMBL/GenBank/DDBJ whole genome shotgun (WGS) entry which is preliminary data.</text>
</comment>
<dbReference type="PANTHER" id="PTHR30388:SF6">
    <property type="entry name" value="XANTHINE DEHYDROGENASE SUBUNIT A-RELATED"/>
    <property type="match status" value="1"/>
</dbReference>
<feature type="domain" description="XdhC- CoxI" evidence="1">
    <location>
        <begin position="16"/>
        <end position="78"/>
    </location>
</feature>
<name>A0A6M0P5D4_9BACI</name>
<dbReference type="EMBL" id="JAAIWK010000010">
    <property type="protein sequence ID" value="NEY19934.1"/>
    <property type="molecule type" value="Genomic_DNA"/>
</dbReference>
<keyword evidence="4" id="KW-1185">Reference proteome</keyword>
<dbReference type="Pfam" id="PF13478">
    <property type="entry name" value="XdhC_C"/>
    <property type="match status" value="1"/>
</dbReference>
<reference evidence="3 4" key="2">
    <citation type="submission" date="2020-03" db="EMBL/GenBank/DDBJ databases">
        <title>Bacillus aquiflavi sp. nov., isolated from yellow water of strong flavor Chinese baijiu in Yibin region of China.</title>
        <authorList>
            <person name="Xie J."/>
        </authorList>
    </citation>
    <scope>NUCLEOTIDE SEQUENCE [LARGE SCALE GENOMIC DNA]</scope>
    <source>
        <strain evidence="3 4">Gsoil 114</strain>
    </source>
</reference>
<reference evidence="3 4" key="1">
    <citation type="submission" date="2020-02" db="EMBL/GenBank/DDBJ databases">
        <authorList>
            <person name="Feng H."/>
        </authorList>
    </citation>
    <scope>NUCLEOTIDE SEQUENCE [LARGE SCALE GENOMIC DNA]</scope>
    <source>
        <strain evidence="3 4">Gsoil 114</strain>
    </source>
</reference>
<gene>
    <name evidence="3" type="ORF">G4D61_08125</name>
</gene>
<evidence type="ECO:0000259" key="2">
    <source>
        <dbReference type="Pfam" id="PF13478"/>
    </source>
</evidence>
<dbReference type="Gene3D" id="3.40.50.720">
    <property type="entry name" value="NAD(P)-binding Rossmann-like Domain"/>
    <property type="match status" value="1"/>
</dbReference>
<dbReference type="InterPro" id="IPR003777">
    <property type="entry name" value="XdhC_CoxI"/>
</dbReference>
<evidence type="ECO:0000313" key="3">
    <source>
        <dbReference type="EMBL" id="NEY19934.1"/>
    </source>
</evidence>